<dbReference type="Proteomes" id="UP000324222">
    <property type="component" value="Unassembled WGS sequence"/>
</dbReference>
<accession>A0A5B7JRL4</accession>
<protein>
    <submittedName>
        <fullName evidence="1">Uncharacterized protein</fullName>
    </submittedName>
</protein>
<keyword evidence="2" id="KW-1185">Reference proteome</keyword>
<gene>
    <name evidence="1" type="ORF">E2C01_090993</name>
</gene>
<sequence length="83" mass="8812">MAVEIKSKRSLITNCCIAVSGVRKCKERVKIQPVIPSTCLVRGACLCSASPHGLSVLCMAESIFVGVHGALAVYECDWVAVFG</sequence>
<evidence type="ECO:0000313" key="1">
    <source>
        <dbReference type="EMBL" id="MPC95767.1"/>
    </source>
</evidence>
<evidence type="ECO:0000313" key="2">
    <source>
        <dbReference type="Proteomes" id="UP000324222"/>
    </source>
</evidence>
<reference evidence="1 2" key="1">
    <citation type="submission" date="2019-05" db="EMBL/GenBank/DDBJ databases">
        <title>Another draft genome of Portunus trituberculatus and its Hox gene families provides insights of decapod evolution.</title>
        <authorList>
            <person name="Jeong J.-H."/>
            <person name="Song I."/>
            <person name="Kim S."/>
            <person name="Choi T."/>
            <person name="Kim D."/>
            <person name="Ryu S."/>
            <person name="Kim W."/>
        </authorList>
    </citation>
    <scope>NUCLEOTIDE SEQUENCE [LARGE SCALE GENOMIC DNA]</scope>
    <source>
        <tissue evidence="1">Muscle</tissue>
    </source>
</reference>
<dbReference type="EMBL" id="VSRR010103453">
    <property type="protein sequence ID" value="MPC95767.1"/>
    <property type="molecule type" value="Genomic_DNA"/>
</dbReference>
<name>A0A5B7JRL4_PORTR</name>
<proteinExistence type="predicted"/>
<comment type="caution">
    <text evidence="1">The sequence shown here is derived from an EMBL/GenBank/DDBJ whole genome shotgun (WGS) entry which is preliminary data.</text>
</comment>
<dbReference type="AlphaFoldDB" id="A0A5B7JRL4"/>
<organism evidence="1 2">
    <name type="scientific">Portunus trituberculatus</name>
    <name type="common">Swimming crab</name>
    <name type="synonym">Neptunus trituberculatus</name>
    <dbReference type="NCBI Taxonomy" id="210409"/>
    <lineage>
        <taxon>Eukaryota</taxon>
        <taxon>Metazoa</taxon>
        <taxon>Ecdysozoa</taxon>
        <taxon>Arthropoda</taxon>
        <taxon>Crustacea</taxon>
        <taxon>Multicrustacea</taxon>
        <taxon>Malacostraca</taxon>
        <taxon>Eumalacostraca</taxon>
        <taxon>Eucarida</taxon>
        <taxon>Decapoda</taxon>
        <taxon>Pleocyemata</taxon>
        <taxon>Brachyura</taxon>
        <taxon>Eubrachyura</taxon>
        <taxon>Portunoidea</taxon>
        <taxon>Portunidae</taxon>
        <taxon>Portuninae</taxon>
        <taxon>Portunus</taxon>
    </lineage>
</organism>